<organism evidence="1 2">
    <name type="scientific">Termitidicoccus mucosus</name>
    <dbReference type="NCBI Taxonomy" id="1184151"/>
    <lineage>
        <taxon>Bacteria</taxon>
        <taxon>Pseudomonadati</taxon>
        <taxon>Verrucomicrobiota</taxon>
        <taxon>Opitutia</taxon>
        <taxon>Opitutales</taxon>
        <taxon>Opitutaceae</taxon>
        <taxon>Termitidicoccus</taxon>
    </lineage>
</organism>
<keyword evidence="2" id="KW-1185">Reference proteome</keyword>
<accession>A0A178IES0</accession>
<protein>
    <submittedName>
        <fullName evidence="1">Uncharacterized protein</fullName>
    </submittedName>
</protein>
<dbReference type="EMBL" id="LRRQ01000127">
    <property type="protein sequence ID" value="OAM88504.1"/>
    <property type="molecule type" value="Genomic_DNA"/>
</dbReference>
<name>A0A178IES0_9BACT</name>
<dbReference type="RefSeq" id="WP_068771454.1">
    <property type="nucleotide sequence ID" value="NZ_CP109796.1"/>
</dbReference>
<reference evidence="1 2" key="1">
    <citation type="submission" date="2016-01" db="EMBL/GenBank/DDBJ databases">
        <title>High potential of lignocellulose degradation of a new Verrucomicrobia species.</title>
        <authorList>
            <person name="Wang Y."/>
            <person name="Shi Y."/>
            <person name="Qiu Z."/>
            <person name="Liu S."/>
            <person name="Yang H."/>
        </authorList>
    </citation>
    <scope>NUCLEOTIDE SEQUENCE [LARGE SCALE GENOMIC DNA]</scope>
    <source>
        <strain evidence="1 2">TSB47</strain>
    </source>
</reference>
<dbReference type="Proteomes" id="UP000078486">
    <property type="component" value="Unassembled WGS sequence"/>
</dbReference>
<gene>
    <name evidence="1" type="ORF">AW736_16865</name>
</gene>
<proteinExistence type="predicted"/>
<sequence>MENATVTADKPLTKKETECAEAVASLKKWLKPGDTVYTILRHVSASGMSRGMDVYTISGNKPRRLTWSAAKALDATYDRRKETLRVSGVGEDAGFATVYHLSCKLFGDGYALLHRWL</sequence>
<comment type="caution">
    <text evidence="1">The sequence shown here is derived from an EMBL/GenBank/DDBJ whole genome shotgun (WGS) entry which is preliminary data.</text>
</comment>
<dbReference type="OrthoDB" id="9580665at2"/>
<evidence type="ECO:0000313" key="1">
    <source>
        <dbReference type="EMBL" id="OAM88504.1"/>
    </source>
</evidence>
<evidence type="ECO:0000313" key="2">
    <source>
        <dbReference type="Proteomes" id="UP000078486"/>
    </source>
</evidence>
<dbReference type="AlphaFoldDB" id="A0A178IES0"/>